<dbReference type="AlphaFoldDB" id="A0A1W5QDU9"/>
<dbReference type="PROSITE" id="PS51186">
    <property type="entry name" value="GNAT"/>
    <property type="match status" value="1"/>
</dbReference>
<feature type="domain" description="N-acetyltransferase" evidence="1">
    <location>
        <begin position="1"/>
        <end position="155"/>
    </location>
</feature>
<organism evidence="2">
    <name type="scientific">Staphylococcus arlettae</name>
    <dbReference type="NCBI Taxonomy" id="29378"/>
    <lineage>
        <taxon>Bacteria</taxon>
        <taxon>Bacillati</taxon>
        <taxon>Bacillota</taxon>
        <taxon>Bacilli</taxon>
        <taxon>Bacillales</taxon>
        <taxon>Staphylococcaceae</taxon>
        <taxon>Staphylococcus</taxon>
    </lineage>
</organism>
<dbReference type="EMBL" id="KY363215">
    <property type="protein sequence ID" value="APY23776.1"/>
    <property type="molecule type" value="Genomic_DNA"/>
</dbReference>
<dbReference type="InterPro" id="IPR016181">
    <property type="entry name" value="Acyl_CoA_acyltransferase"/>
</dbReference>
<dbReference type="InterPro" id="IPR000182">
    <property type="entry name" value="GNAT_dom"/>
</dbReference>
<name>A0A1W5QDU9_9STAP</name>
<evidence type="ECO:0000313" key="2">
    <source>
        <dbReference type="EMBL" id="APY23776.1"/>
    </source>
</evidence>
<dbReference type="RefSeq" id="WP_107373785.1">
    <property type="nucleotide sequence ID" value="NZ_JBOIIZ010000004.1"/>
</dbReference>
<protein>
    <recommendedName>
        <fullName evidence="1">N-acetyltransferase domain-containing protein</fullName>
    </recommendedName>
</protein>
<reference evidence="2" key="1">
    <citation type="journal article" date="2017" name="MSphere">
        <title>Novel beta-lactamase blaARL in Staphylococcus arlettae.</title>
        <authorList>
            <person name="Andreis S.N."/>
            <person name="Perreten V."/>
            <person name="Schwendener S."/>
        </authorList>
    </citation>
    <scope>NUCLEOTIDE SEQUENCE</scope>
    <source>
        <strain evidence="2">SAN1670</strain>
    </source>
</reference>
<dbReference type="PANTHER" id="PTHR43328:SF1">
    <property type="entry name" value="N-ACETYLTRANSFERASE DOMAIN-CONTAINING PROTEIN"/>
    <property type="match status" value="1"/>
</dbReference>
<dbReference type="Pfam" id="PF00583">
    <property type="entry name" value="Acetyltransf_1"/>
    <property type="match status" value="1"/>
</dbReference>
<sequence>MYFESYRPQLIQDVMDFYIQSHDRQFTKTPEDNIKLAELDNERCPTLVYNDRQQCIAFFTLHFGGGIKPYTTNEQAVFFRSFSVDTRYRNLGIGTAVIQALPQYIHEQFPMITEIYLAVNDTNEQAQRLYERCGYQYCGEGELEDKRVYILKQIIT</sequence>
<accession>A0A1W5QDU9</accession>
<dbReference type="Gene3D" id="3.40.630.30">
    <property type="match status" value="1"/>
</dbReference>
<dbReference type="SUPFAM" id="SSF55729">
    <property type="entry name" value="Acyl-CoA N-acyltransferases (Nat)"/>
    <property type="match status" value="1"/>
</dbReference>
<dbReference type="PANTHER" id="PTHR43328">
    <property type="entry name" value="ACETYLTRANSFERASE-RELATED"/>
    <property type="match status" value="1"/>
</dbReference>
<proteinExistence type="predicted"/>
<evidence type="ECO:0000259" key="1">
    <source>
        <dbReference type="PROSITE" id="PS51186"/>
    </source>
</evidence>
<dbReference type="GO" id="GO:0016747">
    <property type="term" value="F:acyltransferase activity, transferring groups other than amino-acyl groups"/>
    <property type="evidence" value="ECO:0007669"/>
    <property type="project" value="InterPro"/>
</dbReference>